<evidence type="ECO:0000256" key="2">
    <source>
        <dbReference type="SAM" id="Phobius"/>
    </source>
</evidence>
<feature type="transmembrane region" description="Helical" evidence="2">
    <location>
        <begin position="316"/>
        <end position="337"/>
    </location>
</feature>
<reference evidence="4" key="1">
    <citation type="journal article" date="2019" name="Int. J. Syst. Evol. Microbiol.">
        <title>The Global Catalogue of Microorganisms (GCM) 10K type strain sequencing project: providing services to taxonomists for standard genome sequencing and annotation.</title>
        <authorList>
            <consortium name="The Broad Institute Genomics Platform"/>
            <consortium name="The Broad Institute Genome Sequencing Center for Infectious Disease"/>
            <person name="Wu L."/>
            <person name="Ma J."/>
        </authorList>
    </citation>
    <scope>NUCLEOTIDE SEQUENCE [LARGE SCALE GENOMIC DNA]</scope>
    <source>
        <strain evidence="4">WLHS5</strain>
    </source>
</reference>
<feature type="transmembrane region" description="Helical" evidence="2">
    <location>
        <begin position="288"/>
        <end position="310"/>
    </location>
</feature>
<dbReference type="Proteomes" id="UP001596504">
    <property type="component" value="Unassembled WGS sequence"/>
</dbReference>
<keyword evidence="2" id="KW-0472">Membrane</keyword>
<proteinExistence type="predicted"/>
<organism evidence="3 4">
    <name type="scientific">Saccharopolyspora griseoalba</name>
    <dbReference type="NCBI Taxonomy" id="1431848"/>
    <lineage>
        <taxon>Bacteria</taxon>
        <taxon>Bacillati</taxon>
        <taxon>Actinomycetota</taxon>
        <taxon>Actinomycetes</taxon>
        <taxon>Pseudonocardiales</taxon>
        <taxon>Pseudonocardiaceae</taxon>
        <taxon>Saccharopolyspora</taxon>
    </lineage>
</organism>
<keyword evidence="2" id="KW-0812">Transmembrane</keyword>
<accession>A0ABW2LRL4</accession>
<feature type="region of interest" description="Disordered" evidence="1">
    <location>
        <begin position="1"/>
        <end position="31"/>
    </location>
</feature>
<feature type="transmembrane region" description="Helical" evidence="2">
    <location>
        <begin position="38"/>
        <end position="58"/>
    </location>
</feature>
<protein>
    <submittedName>
        <fullName evidence="3">Uncharacterized protein</fullName>
    </submittedName>
</protein>
<evidence type="ECO:0000313" key="4">
    <source>
        <dbReference type="Proteomes" id="UP001596504"/>
    </source>
</evidence>
<evidence type="ECO:0000313" key="3">
    <source>
        <dbReference type="EMBL" id="MFC7344276.1"/>
    </source>
</evidence>
<feature type="transmembrane region" description="Helical" evidence="2">
    <location>
        <begin position="65"/>
        <end position="83"/>
    </location>
</feature>
<evidence type="ECO:0000256" key="1">
    <source>
        <dbReference type="SAM" id="MobiDB-lite"/>
    </source>
</evidence>
<dbReference type="EMBL" id="JBHTCJ010000015">
    <property type="protein sequence ID" value="MFC7344276.1"/>
    <property type="molecule type" value="Genomic_DNA"/>
</dbReference>
<dbReference type="RefSeq" id="WP_380671925.1">
    <property type="nucleotide sequence ID" value="NZ_JBHTCJ010000015.1"/>
</dbReference>
<feature type="transmembrane region" description="Helical" evidence="2">
    <location>
        <begin position="95"/>
        <end position="128"/>
    </location>
</feature>
<keyword evidence="4" id="KW-1185">Reference proteome</keyword>
<keyword evidence="2" id="KW-1133">Transmembrane helix</keyword>
<name>A0ABW2LRL4_9PSEU</name>
<comment type="caution">
    <text evidence="3">The sequence shown here is derived from an EMBL/GenBank/DDBJ whole genome shotgun (WGS) entry which is preliminary data.</text>
</comment>
<gene>
    <name evidence="3" type="ORF">ACFQRI_22945</name>
</gene>
<sequence>MTEHIPEVLPAPPETGNESRQVGGQRSAAPDTVPGRRWQAFALGAAAVVVIPVGFVLWGMRELEVGTGIAGLVGIAVATTAWLTDARTPRRWAGWALLAALSATYVDLGFAPAGLLALVAVVACPLLAAAAHRRFTAPGFDLAEMDVEVGFQIYRHQSASLRIGRDRAVLALKRMAGGGHVDQAVPLSEVSLAQPGEIVGGGSWPLPGTTAVRLVEGPAVRLVAGKQQWIVNVEDPRLVAAILRRRQTAAWSQRTGPQDLRSWHALRKWAVARTTTYRNGRKAQSYRAFRPLVGFFFGVLGLMLLTKLIAGGGSAPSMWLAASAMLLVGASFVISWLRSGARLAFAELQSLPPNSPAWGDPRPEVAPVPGWRPWS</sequence>